<evidence type="ECO:0000313" key="4">
    <source>
        <dbReference type="Proteomes" id="UP000321514"/>
    </source>
</evidence>
<name>A0A511TCP6_MYXFU</name>
<dbReference type="STRING" id="1334629.MFUL124B02_31480"/>
<dbReference type="Proteomes" id="UP000183760">
    <property type="component" value="Unassembled WGS sequence"/>
</dbReference>
<dbReference type="AlphaFoldDB" id="A0A511TCP6"/>
<evidence type="ECO:0008006" key="5">
    <source>
        <dbReference type="Google" id="ProtNLM"/>
    </source>
</evidence>
<accession>A0A511TCP6</accession>
<organism evidence="1 4">
    <name type="scientific">Myxococcus fulvus</name>
    <dbReference type="NCBI Taxonomy" id="33"/>
    <lineage>
        <taxon>Bacteria</taxon>
        <taxon>Pseudomonadati</taxon>
        <taxon>Myxococcota</taxon>
        <taxon>Myxococcia</taxon>
        <taxon>Myxococcales</taxon>
        <taxon>Cystobacterineae</taxon>
        <taxon>Myxococcaceae</taxon>
        <taxon>Myxococcus</taxon>
    </lineage>
</organism>
<dbReference type="OrthoDB" id="7172943at2"/>
<proteinExistence type="predicted"/>
<evidence type="ECO:0000313" key="2">
    <source>
        <dbReference type="EMBL" id="SET36888.1"/>
    </source>
</evidence>
<evidence type="ECO:0000313" key="1">
    <source>
        <dbReference type="EMBL" id="GEN10918.1"/>
    </source>
</evidence>
<dbReference type="RefSeq" id="WP_074950219.1">
    <property type="nucleotide sequence ID" value="NZ_BJXR01000043.1"/>
</dbReference>
<reference evidence="1 4" key="2">
    <citation type="submission" date="2019-07" db="EMBL/GenBank/DDBJ databases">
        <title>Whole genome shotgun sequence of Myxococcus fulvus NBRC 100333.</title>
        <authorList>
            <person name="Hosoyama A."/>
            <person name="Uohara A."/>
            <person name="Ohji S."/>
            <person name="Ichikawa N."/>
        </authorList>
    </citation>
    <scope>NUCLEOTIDE SEQUENCE [LARGE SCALE GENOMIC DNA]</scope>
    <source>
        <strain evidence="1 4">NBRC 100333</strain>
    </source>
</reference>
<sequence>MPLSRQALAACVTLLCVGCVTPYQPMTGSGGYHDMEVAPGVIQIEVRGNPQTHLGTLQGYFHRRAAELCAGREYDWSFDTGSQGGPLLFIGKSSSTSIVVTDSPVNRRHWVKGTIQCRDASRATPEDVALEAAVPLEEEAPPRP</sequence>
<dbReference type="EMBL" id="BJXR01000043">
    <property type="protein sequence ID" value="GEN10918.1"/>
    <property type="molecule type" value="Genomic_DNA"/>
</dbReference>
<comment type="caution">
    <text evidence="1">The sequence shown here is derived from an EMBL/GenBank/DDBJ whole genome shotgun (WGS) entry which is preliminary data.</text>
</comment>
<protein>
    <recommendedName>
        <fullName evidence="5">Lipoprotein</fullName>
    </recommendedName>
</protein>
<reference evidence="2 3" key="1">
    <citation type="submission" date="2016-10" db="EMBL/GenBank/DDBJ databases">
        <authorList>
            <person name="Varghese N."/>
            <person name="Submissions S."/>
        </authorList>
    </citation>
    <scope>NUCLEOTIDE SEQUENCE [LARGE SCALE GENOMIC DNA]</scope>
    <source>
        <strain evidence="2 3">DSM 16525</strain>
    </source>
</reference>
<dbReference type="Proteomes" id="UP000321514">
    <property type="component" value="Unassembled WGS sequence"/>
</dbReference>
<gene>
    <name evidence="1" type="ORF">MFU01_59550</name>
    <name evidence="2" type="ORF">SAMN05443572_10235</name>
</gene>
<evidence type="ECO:0000313" key="3">
    <source>
        <dbReference type="Proteomes" id="UP000183760"/>
    </source>
</evidence>
<dbReference type="EMBL" id="FOIB01000002">
    <property type="protein sequence ID" value="SET36888.1"/>
    <property type="molecule type" value="Genomic_DNA"/>
</dbReference>
<dbReference type="NCBIfam" id="NF047637">
    <property type="entry name" value="lipo_CC0125"/>
    <property type="match status" value="1"/>
</dbReference>
<keyword evidence="3" id="KW-1185">Reference proteome</keyword>